<comment type="caution">
    <text evidence="8">The sequence shown here is derived from an EMBL/GenBank/DDBJ whole genome shotgun (WGS) entry which is preliminary data.</text>
</comment>
<dbReference type="CDD" id="cd09113">
    <property type="entry name" value="PLDc_ymdC_like_2"/>
    <property type="match status" value="1"/>
</dbReference>
<dbReference type="PANTHER" id="PTHR21248">
    <property type="entry name" value="CARDIOLIPIN SYNTHASE"/>
    <property type="match status" value="1"/>
</dbReference>
<evidence type="ECO:0000256" key="5">
    <source>
        <dbReference type="ARBA" id="ARBA00029594"/>
    </source>
</evidence>
<evidence type="ECO:0000256" key="6">
    <source>
        <dbReference type="SAM" id="SignalP"/>
    </source>
</evidence>
<name>A0A4R6AMR5_9RHOB</name>
<dbReference type="GO" id="GO:0005576">
    <property type="term" value="C:extracellular region"/>
    <property type="evidence" value="ECO:0007669"/>
    <property type="project" value="UniProtKB-SubCell"/>
</dbReference>
<dbReference type="Pfam" id="PF13091">
    <property type="entry name" value="PLDc_2"/>
    <property type="match status" value="2"/>
</dbReference>
<comment type="function">
    <text evidence="1">Could be a virulence factor.</text>
</comment>
<dbReference type="PROSITE" id="PS50035">
    <property type="entry name" value="PLD"/>
    <property type="match status" value="2"/>
</dbReference>
<accession>A0A4R6AMR5</accession>
<dbReference type="RefSeq" id="WP_133344474.1">
    <property type="nucleotide sequence ID" value="NZ_SMZO01000080.1"/>
</dbReference>
<evidence type="ECO:0000256" key="4">
    <source>
        <dbReference type="ARBA" id="ARBA00022525"/>
    </source>
</evidence>
<dbReference type="CDD" id="cd09111">
    <property type="entry name" value="PLDc_ymdC_like_1"/>
    <property type="match status" value="1"/>
</dbReference>
<protein>
    <recommendedName>
        <fullName evidence="3">Phospholipase D</fullName>
    </recommendedName>
    <alternativeName>
        <fullName evidence="5">Choline phosphatase</fullName>
    </alternativeName>
</protein>
<evidence type="ECO:0000256" key="2">
    <source>
        <dbReference type="ARBA" id="ARBA00004613"/>
    </source>
</evidence>
<feature type="chain" id="PRO_5020959047" description="Phospholipase D" evidence="6">
    <location>
        <begin position="32"/>
        <end position="521"/>
    </location>
</feature>
<evidence type="ECO:0000313" key="9">
    <source>
        <dbReference type="Proteomes" id="UP000294562"/>
    </source>
</evidence>
<keyword evidence="9" id="KW-1185">Reference proteome</keyword>
<dbReference type="OrthoDB" id="9814092at2"/>
<evidence type="ECO:0000259" key="7">
    <source>
        <dbReference type="PROSITE" id="PS50035"/>
    </source>
</evidence>
<dbReference type="SUPFAM" id="SSF56024">
    <property type="entry name" value="Phospholipase D/nuclease"/>
    <property type="match status" value="2"/>
</dbReference>
<evidence type="ECO:0000256" key="3">
    <source>
        <dbReference type="ARBA" id="ARBA00018392"/>
    </source>
</evidence>
<proteinExistence type="predicted"/>
<dbReference type="EMBL" id="SMZO01000080">
    <property type="protein sequence ID" value="TDL83838.1"/>
    <property type="molecule type" value="Genomic_DNA"/>
</dbReference>
<dbReference type="GO" id="GO:0030572">
    <property type="term" value="F:phosphatidyltransferase activity"/>
    <property type="evidence" value="ECO:0007669"/>
    <property type="project" value="UniProtKB-ARBA"/>
</dbReference>
<keyword evidence="4" id="KW-0964">Secreted</keyword>
<evidence type="ECO:0000256" key="1">
    <source>
        <dbReference type="ARBA" id="ARBA00003145"/>
    </source>
</evidence>
<organism evidence="8 9">
    <name type="scientific">Meridianimarinicoccus aquatilis</name>
    <dbReference type="NCBI Taxonomy" id="2552766"/>
    <lineage>
        <taxon>Bacteria</taxon>
        <taxon>Pseudomonadati</taxon>
        <taxon>Pseudomonadota</taxon>
        <taxon>Alphaproteobacteria</taxon>
        <taxon>Rhodobacterales</taxon>
        <taxon>Paracoccaceae</taxon>
        <taxon>Meridianimarinicoccus</taxon>
    </lineage>
</organism>
<feature type="domain" description="PLD phosphodiesterase" evidence="7">
    <location>
        <begin position="412"/>
        <end position="439"/>
    </location>
</feature>
<keyword evidence="6" id="KW-0732">Signal</keyword>
<sequence length="521" mass="56993">MRSTKPLPATASKAWRMIVGLTLCVAMFGCAQVPLDQPKPITTARESAESAKLNIAISAASQNKSTAQSSFAVLNDGNEALGARLRLIEAAEDTVDLQYFLMKSDLAAALIGQALLRAADRGVRVRLLLDDVFTTASDKGLGLINSHPNIDIRIFNPATRPGPKFASFLTDFSRINRRMHNKLFTADGAFAVIGGRNIADEYFQIGTTSEFADLDMLVTGPVVASISDAFDTYWNDGWSIPIERLRKAPTQKQLIQARADMNARMIQGNATYEKAVKDPYFERLIAGKEPVYHGYASVITDAPAKLKVPVRDGERKLAETLLGRMKNANDEVLLLTPYFVPEDYGARLFSDLAARGVKVRIVTNSLGSTNHAYVHAGYRRHRPSLLDAGVELYEVRSDALQALALVPPGDKTDLVMHTKLAVIDGQDVFVGSLNLDPRSIKQNTEFGVFIKSPPLAGEIGTRLQNDIAKYTYRLTKSADGALQWHYDNPSAPVTTTKEPGATLWTNLVVGFTELLGVELQL</sequence>
<dbReference type="Proteomes" id="UP000294562">
    <property type="component" value="Unassembled WGS sequence"/>
</dbReference>
<dbReference type="Gene3D" id="3.30.870.10">
    <property type="entry name" value="Endonuclease Chain A"/>
    <property type="match status" value="2"/>
</dbReference>
<evidence type="ECO:0000313" key="8">
    <source>
        <dbReference type="EMBL" id="TDL83838.1"/>
    </source>
</evidence>
<dbReference type="AlphaFoldDB" id="A0A4R6AMR5"/>
<comment type="subcellular location">
    <subcellularLocation>
        <location evidence="2">Secreted</location>
    </subcellularLocation>
</comment>
<dbReference type="SMART" id="SM00155">
    <property type="entry name" value="PLDc"/>
    <property type="match status" value="2"/>
</dbReference>
<dbReference type="InterPro" id="IPR025202">
    <property type="entry name" value="PLD-like_dom"/>
</dbReference>
<dbReference type="InterPro" id="IPR001736">
    <property type="entry name" value="PLipase_D/transphosphatidylase"/>
</dbReference>
<reference evidence="8 9" key="1">
    <citation type="submission" date="2019-03" db="EMBL/GenBank/DDBJ databases">
        <title>Rhodobacteraceae bacterium SM1902, a new member of the family Rhodobacteraceae isolated from Yantai.</title>
        <authorList>
            <person name="Sun Y."/>
        </authorList>
    </citation>
    <scope>NUCLEOTIDE SEQUENCE [LARGE SCALE GENOMIC DNA]</scope>
    <source>
        <strain evidence="8 9">SM1902</strain>
    </source>
</reference>
<dbReference type="GO" id="GO:0032049">
    <property type="term" value="P:cardiolipin biosynthetic process"/>
    <property type="evidence" value="ECO:0007669"/>
    <property type="project" value="UniProtKB-ARBA"/>
</dbReference>
<feature type="domain" description="PLD phosphodiesterase" evidence="7">
    <location>
        <begin position="175"/>
        <end position="202"/>
    </location>
</feature>
<gene>
    <name evidence="8" type="ORF">E2L05_19030</name>
</gene>
<dbReference type="PANTHER" id="PTHR21248:SF12">
    <property type="entry name" value="CARDIOLIPIN SYNTHASE C"/>
    <property type="match status" value="1"/>
</dbReference>
<feature type="signal peptide" evidence="6">
    <location>
        <begin position="1"/>
        <end position="31"/>
    </location>
</feature>
<dbReference type="PROSITE" id="PS51257">
    <property type="entry name" value="PROKAR_LIPOPROTEIN"/>
    <property type="match status" value="1"/>
</dbReference>